<name>A0A1E5IP42_ENDTX</name>
<dbReference type="Proteomes" id="UP000095237">
    <property type="component" value="Unassembled WGS sequence"/>
</dbReference>
<reference evidence="1 2" key="1">
    <citation type="submission" date="2015-11" db="EMBL/GenBank/DDBJ databases">
        <title>Evidence for parallel genomic evolution in an endosymbiosis of termite gut flagellates.</title>
        <authorList>
            <person name="Zheng H."/>
        </authorList>
    </citation>
    <scope>NUCLEOTIDE SEQUENCE [LARGE SCALE GENOMIC DNA]</scope>
    <source>
        <strain evidence="1 2">CET450</strain>
    </source>
</reference>
<evidence type="ECO:0000313" key="1">
    <source>
        <dbReference type="EMBL" id="OEG71688.1"/>
    </source>
</evidence>
<protein>
    <submittedName>
        <fullName evidence="1">Uncharacterized protein</fullName>
    </submittedName>
</protein>
<keyword evidence="2" id="KW-1185">Reference proteome</keyword>
<gene>
    <name evidence="1" type="ORF">ATZ36_13420</name>
</gene>
<accession>A0A1E5IP42</accession>
<comment type="caution">
    <text evidence="1">The sequence shown here is derived from an EMBL/GenBank/DDBJ whole genome shotgun (WGS) entry which is preliminary data.</text>
</comment>
<dbReference type="AlphaFoldDB" id="A0A1E5IP42"/>
<evidence type="ECO:0000313" key="2">
    <source>
        <dbReference type="Proteomes" id="UP000095237"/>
    </source>
</evidence>
<proteinExistence type="predicted"/>
<dbReference type="EMBL" id="LNVX01000120">
    <property type="protein sequence ID" value="OEG71688.1"/>
    <property type="molecule type" value="Genomic_DNA"/>
</dbReference>
<organism evidence="1 2">
    <name type="scientific">Endomicrobium trichonymphae</name>
    <dbReference type="NCBI Taxonomy" id="1408204"/>
    <lineage>
        <taxon>Bacteria</taxon>
        <taxon>Pseudomonadati</taxon>
        <taxon>Elusimicrobiota</taxon>
        <taxon>Endomicrobiia</taxon>
        <taxon>Endomicrobiales</taxon>
        <taxon>Endomicrobiaceae</taxon>
        <taxon>Candidatus Endomicrobiellum</taxon>
    </lineage>
</organism>
<sequence>MFCVHFVIFSQSRTLLDILLCSDGDIFTYPLPCLPEFMLCKTKTPFFYKFQDLSSNSQKVLSGYVLRLWFYAPPPVKKKISFSALCLLPKYLAVRSVVVFVSSDIHIARGCLCFFCKYKRRQFF</sequence>